<evidence type="ECO:0000313" key="1">
    <source>
        <dbReference type="EMBL" id="KKL73975.1"/>
    </source>
</evidence>
<sequence length="150" mass="16525">MTIKNSSFIEGSYAPEFLRKYNDIADADYDGNKYLKVLTYMNGIVAGSNPFAVVLTNQILRPKGIRTATPYDVGKIIKSSSFLPLRGQQVDLALLLVGDKEDDEPDNQLLQYLLKQLRDNGLGAPAVAPEVSVMIPLSELDLEKADNDYG</sequence>
<gene>
    <name evidence="1" type="ORF">LCGC14_2069560</name>
</gene>
<feature type="non-terminal residue" evidence="1">
    <location>
        <position position="150"/>
    </location>
</feature>
<name>A0A0F9GX78_9ZZZZ</name>
<protein>
    <submittedName>
        <fullName evidence="1">Uncharacterized protein</fullName>
    </submittedName>
</protein>
<reference evidence="1" key="1">
    <citation type="journal article" date="2015" name="Nature">
        <title>Complex archaea that bridge the gap between prokaryotes and eukaryotes.</title>
        <authorList>
            <person name="Spang A."/>
            <person name="Saw J.H."/>
            <person name="Jorgensen S.L."/>
            <person name="Zaremba-Niedzwiedzka K."/>
            <person name="Martijn J."/>
            <person name="Lind A.E."/>
            <person name="van Eijk R."/>
            <person name="Schleper C."/>
            <person name="Guy L."/>
            <person name="Ettema T.J."/>
        </authorList>
    </citation>
    <scope>NUCLEOTIDE SEQUENCE</scope>
</reference>
<organism evidence="1">
    <name type="scientific">marine sediment metagenome</name>
    <dbReference type="NCBI Taxonomy" id="412755"/>
    <lineage>
        <taxon>unclassified sequences</taxon>
        <taxon>metagenomes</taxon>
        <taxon>ecological metagenomes</taxon>
    </lineage>
</organism>
<proteinExistence type="predicted"/>
<dbReference type="AlphaFoldDB" id="A0A0F9GX78"/>
<accession>A0A0F9GX78</accession>
<dbReference type="EMBL" id="LAZR01024798">
    <property type="protein sequence ID" value="KKL73975.1"/>
    <property type="molecule type" value="Genomic_DNA"/>
</dbReference>
<comment type="caution">
    <text evidence="1">The sequence shown here is derived from an EMBL/GenBank/DDBJ whole genome shotgun (WGS) entry which is preliminary data.</text>
</comment>